<sequence length="250" mass="28562">MCPPTQAGHSSNIINTFFFKCRLLAEIPPYPSMWSRVRCLAALLAVGVAAAAGNPVRRSPGDLEARRRSAIDRSMIRKRRRIVFMCMSPYTATTRKSSLTIYSVRRFGRSPPEMTAADMREAYLRAARRGNTFLRLGRSQPLDLSSEDLITLLRTYNDDDYDNPINKRAPSFIRLGRAPQFIRLGRSPNEEKPAGYEQTAPANYPQRKNRARDHFLRLGRDSEELNDTSAEEEFSDEERRKRSTDCQGCH</sequence>
<comment type="caution">
    <text evidence="2">The sequence shown here is derived from an EMBL/GenBank/DDBJ whole genome shotgun (WGS) entry which is preliminary data.</text>
</comment>
<feature type="region of interest" description="Disordered" evidence="1">
    <location>
        <begin position="185"/>
        <end position="250"/>
    </location>
</feature>
<dbReference type="Proteomes" id="UP000823941">
    <property type="component" value="Unassembled WGS sequence"/>
</dbReference>
<organism evidence="2 3">
    <name type="scientific">Plutella xylostella</name>
    <name type="common">Diamondback moth</name>
    <name type="synonym">Plutella maculipennis</name>
    <dbReference type="NCBI Taxonomy" id="51655"/>
    <lineage>
        <taxon>Eukaryota</taxon>
        <taxon>Metazoa</taxon>
        <taxon>Ecdysozoa</taxon>
        <taxon>Arthropoda</taxon>
        <taxon>Hexapoda</taxon>
        <taxon>Insecta</taxon>
        <taxon>Pterygota</taxon>
        <taxon>Neoptera</taxon>
        <taxon>Endopterygota</taxon>
        <taxon>Lepidoptera</taxon>
        <taxon>Glossata</taxon>
        <taxon>Ditrysia</taxon>
        <taxon>Yponomeutoidea</taxon>
        <taxon>Plutellidae</taxon>
        <taxon>Plutella</taxon>
    </lineage>
</organism>
<accession>A0ABQ7PP04</accession>
<keyword evidence="3" id="KW-1185">Reference proteome</keyword>
<evidence type="ECO:0000313" key="3">
    <source>
        <dbReference type="Proteomes" id="UP000823941"/>
    </source>
</evidence>
<reference evidence="2 3" key="1">
    <citation type="submission" date="2021-06" db="EMBL/GenBank/DDBJ databases">
        <title>A haploid diamondback moth (Plutella xylostella L.) genome assembly resolves 31 chromosomes and identifies a diamide resistance mutation.</title>
        <authorList>
            <person name="Ward C.M."/>
            <person name="Perry K.D."/>
            <person name="Baker G."/>
            <person name="Powis K."/>
            <person name="Heckel D.G."/>
            <person name="Baxter S.W."/>
        </authorList>
    </citation>
    <scope>NUCLEOTIDE SEQUENCE [LARGE SCALE GENOMIC DNA]</scope>
    <source>
        <strain evidence="2 3">LV</strain>
        <tissue evidence="2">Single pupa</tissue>
    </source>
</reference>
<feature type="compositionally biased region" description="Acidic residues" evidence="1">
    <location>
        <begin position="224"/>
        <end position="236"/>
    </location>
</feature>
<gene>
    <name evidence="2" type="ORF">JYU34_022932</name>
</gene>
<protein>
    <recommendedName>
        <fullName evidence="4">FMRFamide-related peptides</fullName>
    </recommendedName>
</protein>
<dbReference type="EMBL" id="JAHIBW010000293">
    <property type="protein sequence ID" value="KAG7294717.1"/>
    <property type="molecule type" value="Genomic_DNA"/>
</dbReference>
<evidence type="ECO:0000313" key="2">
    <source>
        <dbReference type="EMBL" id="KAG7294717.1"/>
    </source>
</evidence>
<feature type="compositionally biased region" description="Basic and acidic residues" evidence="1">
    <location>
        <begin position="212"/>
        <end position="223"/>
    </location>
</feature>
<evidence type="ECO:0008006" key="4">
    <source>
        <dbReference type="Google" id="ProtNLM"/>
    </source>
</evidence>
<name>A0ABQ7PP04_PLUXY</name>
<evidence type="ECO:0000256" key="1">
    <source>
        <dbReference type="SAM" id="MobiDB-lite"/>
    </source>
</evidence>
<proteinExistence type="predicted"/>